<comment type="caution">
    <text evidence="2">The sequence shown here is derived from an EMBL/GenBank/DDBJ whole genome shotgun (WGS) entry which is preliminary data.</text>
</comment>
<keyword evidence="1" id="KW-0812">Transmembrane</keyword>
<dbReference type="EMBL" id="JBHUOS010000014">
    <property type="protein sequence ID" value="MFD2917256.1"/>
    <property type="molecule type" value="Genomic_DNA"/>
</dbReference>
<keyword evidence="1" id="KW-1133">Transmembrane helix</keyword>
<dbReference type="RefSeq" id="WP_194509045.1">
    <property type="nucleotide sequence ID" value="NZ_JADILU010000006.1"/>
</dbReference>
<proteinExistence type="predicted"/>
<accession>A0ABW5ZZ99</accession>
<gene>
    <name evidence="2" type="ORF">ACFS29_16500</name>
</gene>
<sequence>MVDIDLHNIQILTSQDIDLVQVSHVKEVEMQNNYLKYGLAIGGVLIIGLLIYSLSNYPEKQKRMKFWNHKIT</sequence>
<feature type="transmembrane region" description="Helical" evidence="1">
    <location>
        <begin position="34"/>
        <end position="55"/>
    </location>
</feature>
<keyword evidence="3" id="KW-1185">Reference proteome</keyword>
<protein>
    <submittedName>
        <fullName evidence="2">Uncharacterized protein</fullName>
    </submittedName>
</protein>
<reference evidence="3" key="1">
    <citation type="journal article" date="2019" name="Int. J. Syst. Evol. Microbiol.">
        <title>The Global Catalogue of Microorganisms (GCM) 10K type strain sequencing project: providing services to taxonomists for standard genome sequencing and annotation.</title>
        <authorList>
            <consortium name="The Broad Institute Genomics Platform"/>
            <consortium name="The Broad Institute Genome Sequencing Center for Infectious Disease"/>
            <person name="Wu L."/>
            <person name="Ma J."/>
        </authorList>
    </citation>
    <scope>NUCLEOTIDE SEQUENCE [LARGE SCALE GENOMIC DNA]</scope>
    <source>
        <strain evidence="3">KCTC 32514</strain>
    </source>
</reference>
<evidence type="ECO:0000256" key="1">
    <source>
        <dbReference type="SAM" id="Phobius"/>
    </source>
</evidence>
<name>A0ABW5ZZ99_9FLAO</name>
<organism evidence="2 3">
    <name type="scientific">Psychroserpens luteus</name>
    <dbReference type="NCBI Taxonomy" id="1434066"/>
    <lineage>
        <taxon>Bacteria</taxon>
        <taxon>Pseudomonadati</taxon>
        <taxon>Bacteroidota</taxon>
        <taxon>Flavobacteriia</taxon>
        <taxon>Flavobacteriales</taxon>
        <taxon>Flavobacteriaceae</taxon>
        <taxon>Psychroserpens</taxon>
    </lineage>
</organism>
<evidence type="ECO:0000313" key="3">
    <source>
        <dbReference type="Proteomes" id="UP001597548"/>
    </source>
</evidence>
<evidence type="ECO:0000313" key="2">
    <source>
        <dbReference type="EMBL" id="MFD2917256.1"/>
    </source>
</evidence>
<keyword evidence="1" id="KW-0472">Membrane</keyword>
<dbReference type="Proteomes" id="UP001597548">
    <property type="component" value="Unassembled WGS sequence"/>
</dbReference>